<feature type="region of interest" description="Disordered" evidence="1">
    <location>
        <begin position="275"/>
        <end position="303"/>
    </location>
</feature>
<sequence>MTETADQLLSHTIPDCQWISQNSSNSSSMTSTYPQFPDNVKEWIEFFQNVKLKQYPILGGQFPIFPTEEGSLRVKGEAKTRFYTNVLLPVNTLLQQEKQEARFCQASPEFLGHFDFILCTKDSTVAKMPLEIETCHNLNLCGHNLWKIYRCADSSQITDPNFKFEKKILSQIFFEMACNGLHYGILSNYNDTYFLKREETSPTTLYVTRVIQSNDVDPTLRECVYYISQLAINDNTSNILDLIMLDNYSSNYSDNSDVSDNPDYLDDDYPLRKTGNSKKIVTSSSKGITKPVMHINKKKKKKH</sequence>
<dbReference type="EMBL" id="PQFF01000109">
    <property type="protein sequence ID" value="RHZ81894.1"/>
    <property type="molecule type" value="Genomic_DNA"/>
</dbReference>
<name>A0A397J9M5_9GLOM</name>
<comment type="caution">
    <text evidence="2">The sequence shown here is derived from an EMBL/GenBank/DDBJ whole genome shotgun (WGS) entry which is preliminary data.</text>
</comment>
<protein>
    <submittedName>
        <fullName evidence="2">Uncharacterized protein</fullName>
    </submittedName>
</protein>
<feature type="compositionally biased region" description="Polar residues" evidence="1">
    <location>
        <begin position="277"/>
        <end position="287"/>
    </location>
</feature>
<evidence type="ECO:0000313" key="3">
    <source>
        <dbReference type="Proteomes" id="UP000266861"/>
    </source>
</evidence>
<dbReference type="OrthoDB" id="2156052at2759"/>
<keyword evidence="3" id="KW-1185">Reference proteome</keyword>
<proteinExistence type="predicted"/>
<dbReference type="AlphaFoldDB" id="A0A397J9M5"/>
<dbReference type="STRING" id="1348612.A0A397J9M5"/>
<reference evidence="2 3" key="1">
    <citation type="submission" date="2018-08" db="EMBL/GenBank/DDBJ databases">
        <title>Genome and evolution of the arbuscular mycorrhizal fungus Diversispora epigaea (formerly Glomus versiforme) and its bacterial endosymbionts.</title>
        <authorList>
            <person name="Sun X."/>
            <person name="Fei Z."/>
            <person name="Harrison M."/>
        </authorList>
    </citation>
    <scope>NUCLEOTIDE SEQUENCE [LARGE SCALE GENOMIC DNA]</scope>
    <source>
        <strain evidence="2 3">IT104</strain>
    </source>
</reference>
<dbReference type="Proteomes" id="UP000266861">
    <property type="component" value="Unassembled WGS sequence"/>
</dbReference>
<gene>
    <name evidence="2" type="ORF">Glove_117g495</name>
</gene>
<organism evidence="2 3">
    <name type="scientific">Diversispora epigaea</name>
    <dbReference type="NCBI Taxonomy" id="1348612"/>
    <lineage>
        <taxon>Eukaryota</taxon>
        <taxon>Fungi</taxon>
        <taxon>Fungi incertae sedis</taxon>
        <taxon>Mucoromycota</taxon>
        <taxon>Glomeromycotina</taxon>
        <taxon>Glomeromycetes</taxon>
        <taxon>Diversisporales</taxon>
        <taxon>Diversisporaceae</taxon>
        <taxon>Diversispora</taxon>
    </lineage>
</organism>
<evidence type="ECO:0000256" key="1">
    <source>
        <dbReference type="SAM" id="MobiDB-lite"/>
    </source>
</evidence>
<evidence type="ECO:0000313" key="2">
    <source>
        <dbReference type="EMBL" id="RHZ81894.1"/>
    </source>
</evidence>
<accession>A0A397J9M5</accession>